<gene>
    <name evidence="2" type="ORF">T459_29831</name>
</gene>
<proteinExistence type="predicted"/>
<evidence type="ECO:0000313" key="2">
    <source>
        <dbReference type="EMBL" id="PHT65406.1"/>
    </source>
</evidence>
<sequence>MNARFTEVLNSLQQKNETVKQETILKSSRQKCEPSDAVVDDVGPTSTDGVVKETDKSVKMEDDKANQAPSFLKKGEQHEKDIEIEKQSDIVVEEIQQLESIIPGREHNLTLTIYKPPPITPAEYEISDTAILSIFSMPKKVSADKNTPAPRSRKPSKIYRSPFLTHFGSSSKGKKKLASKEQKKYPFEGYHITGDSPIVELEIFEEWINMAFTRNTRKIKQHVLF</sequence>
<dbReference type="EMBL" id="AYRZ02000012">
    <property type="protein sequence ID" value="PHT65406.1"/>
    <property type="molecule type" value="Genomic_DNA"/>
</dbReference>
<accession>A0A2G2Y6K7</accession>
<dbReference type="AlphaFoldDB" id="A0A2G2Y6K7"/>
<feature type="region of interest" description="Disordered" evidence="1">
    <location>
        <begin position="25"/>
        <end position="66"/>
    </location>
</feature>
<evidence type="ECO:0000313" key="3">
    <source>
        <dbReference type="Proteomes" id="UP000222542"/>
    </source>
</evidence>
<dbReference type="Proteomes" id="UP000222542">
    <property type="component" value="Unassembled WGS sequence"/>
</dbReference>
<reference evidence="2 3" key="1">
    <citation type="journal article" date="2014" name="Nat. Genet.">
        <title>Genome sequence of the hot pepper provides insights into the evolution of pungency in Capsicum species.</title>
        <authorList>
            <person name="Kim S."/>
            <person name="Park M."/>
            <person name="Yeom S.I."/>
            <person name="Kim Y.M."/>
            <person name="Lee J.M."/>
            <person name="Lee H.A."/>
            <person name="Seo E."/>
            <person name="Choi J."/>
            <person name="Cheong K."/>
            <person name="Kim K.T."/>
            <person name="Jung K."/>
            <person name="Lee G.W."/>
            <person name="Oh S.K."/>
            <person name="Bae C."/>
            <person name="Kim S.B."/>
            <person name="Lee H.Y."/>
            <person name="Kim S.Y."/>
            <person name="Kim M.S."/>
            <person name="Kang B.C."/>
            <person name="Jo Y.D."/>
            <person name="Yang H.B."/>
            <person name="Jeong H.J."/>
            <person name="Kang W.H."/>
            <person name="Kwon J.K."/>
            <person name="Shin C."/>
            <person name="Lim J.Y."/>
            <person name="Park J.H."/>
            <person name="Huh J.H."/>
            <person name="Kim J.S."/>
            <person name="Kim B.D."/>
            <person name="Cohen O."/>
            <person name="Paran I."/>
            <person name="Suh M.C."/>
            <person name="Lee S.B."/>
            <person name="Kim Y.K."/>
            <person name="Shin Y."/>
            <person name="Noh S.J."/>
            <person name="Park J."/>
            <person name="Seo Y.S."/>
            <person name="Kwon S.Y."/>
            <person name="Kim H.A."/>
            <person name="Park J.M."/>
            <person name="Kim H.J."/>
            <person name="Choi S.B."/>
            <person name="Bosland P.W."/>
            <person name="Reeves G."/>
            <person name="Jo S.H."/>
            <person name="Lee B.W."/>
            <person name="Cho H.T."/>
            <person name="Choi H.S."/>
            <person name="Lee M.S."/>
            <person name="Yu Y."/>
            <person name="Do Choi Y."/>
            <person name="Park B.S."/>
            <person name="van Deynze A."/>
            <person name="Ashrafi H."/>
            <person name="Hill T."/>
            <person name="Kim W.T."/>
            <person name="Pai H.S."/>
            <person name="Ahn H.K."/>
            <person name="Yeam I."/>
            <person name="Giovannoni J.J."/>
            <person name="Rose J.K."/>
            <person name="Sorensen I."/>
            <person name="Lee S.J."/>
            <person name="Kim R.W."/>
            <person name="Choi I.Y."/>
            <person name="Choi B.S."/>
            <person name="Lim J.S."/>
            <person name="Lee Y.H."/>
            <person name="Choi D."/>
        </authorList>
    </citation>
    <scope>NUCLEOTIDE SEQUENCE [LARGE SCALE GENOMIC DNA]</scope>
    <source>
        <strain evidence="3">cv. CM334</strain>
    </source>
</reference>
<feature type="compositionally biased region" description="Basic and acidic residues" evidence="1">
    <location>
        <begin position="50"/>
        <end position="65"/>
    </location>
</feature>
<comment type="caution">
    <text evidence="2">The sequence shown here is derived from an EMBL/GenBank/DDBJ whole genome shotgun (WGS) entry which is preliminary data.</text>
</comment>
<organism evidence="2 3">
    <name type="scientific">Capsicum annuum</name>
    <name type="common">Capsicum pepper</name>
    <dbReference type="NCBI Taxonomy" id="4072"/>
    <lineage>
        <taxon>Eukaryota</taxon>
        <taxon>Viridiplantae</taxon>
        <taxon>Streptophyta</taxon>
        <taxon>Embryophyta</taxon>
        <taxon>Tracheophyta</taxon>
        <taxon>Spermatophyta</taxon>
        <taxon>Magnoliopsida</taxon>
        <taxon>eudicotyledons</taxon>
        <taxon>Gunneridae</taxon>
        <taxon>Pentapetalae</taxon>
        <taxon>asterids</taxon>
        <taxon>lamiids</taxon>
        <taxon>Solanales</taxon>
        <taxon>Solanaceae</taxon>
        <taxon>Solanoideae</taxon>
        <taxon>Capsiceae</taxon>
        <taxon>Capsicum</taxon>
    </lineage>
</organism>
<evidence type="ECO:0000256" key="1">
    <source>
        <dbReference type="SAM" id="MobiDB-lite"/>
    </source>
</evidence>
<keyword evidence="3" id="KW-1185">Reference proteome</keyword>
<dbReference type="Gramene" id="PHT65406">
    <property type="protein sequence ID" value="PHT65406"/>
    <property type="gene ID" value="T459_29831"/>
</dbReference>
<name>A0A2G2Y6K7_CAPAN</name>
<protein>
    <submittedName>
        <fullName evidence="2">Uncharacterized protein</fullName>
    </submittedName>
</protein>
<reference evidence="2 3" key="2">
    <citation type="journal article" date="2017" name="Genome Biol.">
        <title>New reference genome sequences of hot pepper reveal the massive evolution of plant disease-resistance genes by retroduplication.</title>
        <authorList>
            <person name="Kim S."/>
            <person name="Park J."/>
            <person name="Yeom S.I."/>
            <person name="Kim Y.M."/>
            <person name="Seo E."/>
            <person name="Kim K.T."/>
            <person name="Kim M.S."/>
            <person name="Lee J.M."/>
            <person name="Cheong K."/>
            <person name="Shin H.S."/>
            <person name="Kim S.B."/>
            <person name="Han K."/>
            <person name="Lee J."/>
            <person name="Park M."/>
            <person name="Lee H.A."/>
            <person name="Lee H.Y."/>
            <person name="Lee Y."/>
            <person name="Oh S."/>
            <person name="Lee J.H."/>
            <person name="Choi E."/>
            <person name="Choi E."/>
            <person name="Lee S.E."/>
            <person name="Jeon J."/>
            <person name="Kim H."/>
            <person name="Choi G."/>
            <person name="Song H."/>
            <person name="Lee J."/>
            <person name="Lee S.C."/>
            <person name="Kwon J.K."/>
            <person name="Lee H.Y."/>
            <person name="Koo N."/>
            <person name="Hong Y."/>
            <person name="Kim R.W."/>
            <person name="Kang W.H."/>
            <person name="Huh J.H."/>
            <person name="Kang B.C."/>
            <person name="Yang T.J."/>
            <person name="Lee Y.H."/>
            <person name="Bennetzen J.L."/>
            <person name="Choi D."/>
        </authorList>
    </citation>
    <scope>NUCLEOTIDE SEQUENCE [LARGE SCALE GENOMIC DNA]</scope>
    <source>
        <strain evidence="3">cv. CM334</strain>
    </source>
</reference>